<dbReference type="InterPro" id="IPR029052">
    <property type="entry name" value="Metallo-depent_PP-like"/>
</dbReference>
<comment type="caution">
    <text evidence="2">The sequence shown here is derived from an EMBL/GenBank/DDBJ whole genome shotgun (WGS) entry which is preliminary data.</text>
</comment>
<sequence>MKILGTGDWHIRSKRPQNRLDKDYLQTIFAKIKQLYVAAKKYDCAMMIQPGDMFDTSDVSDKLIREVMMFLSECPCPIYTVPGQHDLKHHSKVWENTPLGIADTHFPVSVINRPYKHISYEIYGAGYGEDIPIPPDNNKFKILVCHKMIINKRLWVGQDNYDYEVNDVLKQFNYDLIVSGDNHTTFVHTHENKTLVNCGSLIRTRIDQIDHHPCYFIFDTETLELTKHQLDVAPAEEIINVRKAEEEYKKNEHLQAFVKKIKEQTQKGNKHLNFRKNLIYKMSRVKGLGGGVINILKEVMIENDEH</sequence>
<protein>
    <recommendedName>
        <fullName evidence="1">Calcineurin-like phosphoesterase domain-containing protein</fullName>
    </recommendedName>
</protein>
<dbReference type="GO" id="GO:0016787">
    <property type="term" value="F:hydrolase activity"/>
    <property type="evidence" value="ECO:0007669"/>
    <property type="project" value="InterPro"/>
</dbReference>
<dbReference type="SUPFAM" id="SSF56300">
    <property type="entry name" value="Metallo-dependent phosphatases"/>
    <property type="match status" value="1"/>
</dbReference>
<evidence type="ECO:0000313" key="2">
    <source>
        <dbReference type="EMBL" id="KKM79218.1"/>
    </source>
</evidence>
<dbReference type="EMBL" id="LAZR01008366">
    <property type="protein sequence ID" value="KKM79218.1"/>
    <property type="molecule type" value="Genomic_DNA"/>
</dbReference>
<dbReference type="InterPro" id="IPR004843">
    <property type="entry name" value="Calcineurin-like_PHP"/>
</dbReference>
<dbReference type="PANTHER" id="PTHR30337">
    <property type="entry name" value="COMPONENT OF ATP-DEPENDENT DSDNA EXONUCLEASE"/>
    <property type="match status" value="1"/>
</dbReference>
<proteinExistence type="predicted"/>
<gene>
    <name evidence="2" type="ORF">LCGC14_1352060</name>
</gene>
<dbReference type="InterPro" id="IPR050535">
    <property type="entry name" value="DNA_Repair-Maintenance_Comp"/>
</dbReference>
<evidence type="ECO:0000259" key="1">
    <source>
        <dbReference type="Pfam" id="PF00149"/>
    </source>
</evidence>
<dbReference type="Pfam" id="PF00149">
    <property type="entry name" value="Metallophos"/>
    <property type="match status" value="1"/>
</dbReference>
<feature type="domain" description="Calcineurin-like phosphoesterase" evidence="1">
    <location>
        <begin position="1"/>
        <end position="184"/>
    </location>
</feature>
<name>A0A0F9KBA1_9ZZZZ</name>
<dbReference type="PANTHER" id="PTHR30337:SF0">
    <property type="entry name" value="NUCLEASE SBCCD SUBUNIT D"/>
    <property type="match status" value="1"/>
</dbReference>
<reference evidence="2" key="1">
    <citation type="journal article" date="2015" name="Nature">
        <title>Complex archaea that bridge the gap between prokaryotes and eukaryotes.</title>
        <authorList>
            <person name="Spang A."/>
            <person name="Saw J.H."/>
            <person name="Jorgensen S.L."/>
            <person name="Zaremba-Niedzwiedzka K."/>
            <person name="Martijn J."/>
            <person name="Lind A.E."/>
            <person name="van Eijk R."/>
            <person name="Schleper C."/>
            <person name="Guy L."/>
            <person name="Ettema T.J."/>
        </authorList>
    </citation>
    <scope>NUCLEOTIDE SEQUENCE</scope>
</reference>
<organism evidence="2">
    <name type="scientific">marine sediment metagenome</name>
    <dbReference type="NCBI Taxonomy" id="412755"/>
    <lineage>
        <taxon>unclassified sequences</taxon>
        <taxon>metagenomes</taxon>
        <taxon>ecological metagenomes</taxon>
    </lineage>
</organism>
<dbReference type="Gene3D" id="3.60.21.10">
    <property type="match status" value="1"/>
</dbReference>
<accession>A0A0F9KBA1</accession>
<dbReference type="AlphaFoldDB" id="A0A0F9KBA1"/>